<comment type="caution">
    <text evidence="2">The sequence shown here is derived from an EMBL/GenBank/DDBJ whole genome shotgun (WGS) entry which is preliminary data.</text>
</comment>
<sequence length="353" mass="42244">MNHEKNNNIDIKKEALKEIFDLILENQWVSTAVFFGFGLIIYFAYFYLNYSYIPSLTWGEIFSIMVSLSTIFLLLPILILIFVFLFWLFYYVDKNLDCFETKNYKFFTYYKSIFIWITSFLIFLISFCVFIVRPPEIFNNFVIMINSYADIDLTELIVIFVMFVMFIVPFIFLNLIIRHRNNKFISIVFFISLMLIFLFISFFIFSVTNVLWMFWFIFFIAIILFYLSLNTSNISKFEFKLFFSISFSAILFLVLVLTSGHIIKILNYGNIDYEILILDKQAINILPDEISRKNTDDNKTYVEYVNENSNNFKIKLHNVKALSTLGKFYYLQTKDDFRFEIDSSYIKTKIRSK</sequence>
<evidence type="ECO:0000313" key="2">
    <source>
        <dbReference type="EMBL" id="OPA78002.1"/>
    </source>
</evidence>
<dbReference type="AlphaFoldDB" id="A0AAX0LA60"/>
<name>A0AAX0LA60_9BACT</name>
<evidence type="ECO:0000313" key="3">
    <source>
        <dbReference type="Proteomes" id="UP000189728"/>
    </source>
</evidence>
<evidence type="ECO:0000256" key="1">
    <source>
        <dbReference type="SAM" id="Phobius"/>
    </source>
</evidence>
<keyword evidence="1" id="KW-0812">Transmembrane</keyword>
<feature type="transmembrane region" description="Helical" evidence="1">
    <location>
        <begin position="156"/>
        <end position="177"/>
    </location>
</feature>
<feature type="transmembrane region" description="Helical" evidence="1">
    <location>
        <begin position="211"/>
        <end position="229"/>
    </location>
</feature>
<feature type="transmembrane region" description="Helical" evidence="1">
    <location>
        <begin position="184"/>
        <end position="205"/>
    </location>
</feature>
<dbReference type="EMBL" id="MCRK01000034">
    <property type="protein sequence ID" value="OPA78002.1"/>
    <property type="molecule type" value="Genomic_DNA"/>
</dbReference>
<feature type="transmembrane region" description="Helical" evidence="1">
    <location>
        <begin position="28"/>
        <end position="48"/>
    </location>
</feature>
<reference evidence="2 3" key="1">
    <citation type="submission" date="2016-08" db="EMBL/GenBank/DDBJ databases">
        <title>Campylobacter species from sea mammals.</title>
        <authorList>
            <person name="Gilbert M.J."/>
            <person name="Byrne B.A."/>
            <person name="Zomer A.L."/>
            <person name="Wagenaar J.A."/>
        </authorList>
    </citation>
    <scope>NUCLEOTIDE SEQUENCE [LARGE SCALE GENOMIC DNA]</scope>
    <source>
        <strain evidence="2 3">1105248</strain>
    </source>
</reference>
<feature type="transmembrane region" description="Helical" evidence="1">
    <location>
        <begin position="113"/>
        <end position="132"/>
    </location>
</feature>
<proteinExistence type="predicted"/>
<keyword evidence="1" id="KW-0472">Membrane</keyword>
<dbReference type="Proteomes" id="UP000189728">
    <property type="component" value="Unassembled WGS sequence"/>
</dbReference>
<organism evidence="2 3">
    <name type="scientific">Campylobacter pinnipediorum subsp. pinnipediorum</name>
    <dbReference type="NCBI Taxonomy" id="1660067"/>
    <lineage>
        <taxon>Bacteria</taxon>
        <taxon>Pseudomonadati</taxon>
        <taxon>Campylobacterota</taxon>
        <taxon>Epsilonproteobacteria</taxon>
        <taxon>Campylobacterales</taxon>
        <taxon>Campylobacteraceae</taxon>
        <taxon>Campylobacter</taxon>
    </lineage>
</organism>
<accession>A0AAX0LA60</accession>
<protein>
    <submittedName>
        <fullName evidence="2">Uncharacterized protein</fullName>
    </submittedName>
</protein>
<feature type="transmembrane region" description="Helical" evidence="1">
    <location>
        <begin position="68"/>
        <end position="92"/>
    </location>
</feature>
<keyword evidence="1" id="KW-1133">Transmembrane helix</keyword>
<gene>
    <name evidence="2" type="ORF">BFG04_03540</name>
</gene>
<dbReference type="RefSeq" id="WP_078415486.1">
    <property type="nucleotide sequence ID" value="NZ_MCRK01000034.1"/>
</dbReference>
<feature type="transmembrane region" description="Helical" evidence="1">
    <location>
        <begin position="241"/>
        <end position="263"/>
    </location>
</feature>